<sequence length="465" mass="48824">MPAETLSRLPRSKSVQSLRQHAAAAQPKDTKPPVSRSTTVQGSSRAAVPSAGTSTSTTSVIARSAPRLPNSPTGKAFKTAAPPLPPPPPSPSTKTFKSSIAAPSDPAARGTRITTVRPRPLHKVTSLPRLTGMGKMTTKDDAAESKAKLVSSKPKDKKKAEAGKENSAVSKRPPVPPLPAVLPRVDSPEKQALRVITKPRLSEDGKGLFAPQRKTAAMAAPSLFSGSSIRIPRPRIKLGPASALNSPSMPSPSPSPSKTSLSPPPTRSVSTASSRTASGGASTPFLAQIASTPGGAPPLPASTLPPVTPGLRRNVQPPTETPTISALLEREHGGGDLSLIDEGDLSLASITSFEGLTPPQRAVHAAVPRASRLSEAQDQVAQLEEEKRELERRVASMLAEEARLLGAVEQANLERDEARSRFEAHSAQKNAAMWESVLKAADEAIDEERNLLATIGFLREMVTAL</sequence>
<proteinExistence type="predicted"/>
<evidence type="ECO:0000313" key="3">
    <source>
        <dbReference type="EMBL" id="KAL1412634.1"/>
    </source>
</evidence>
<dbReference type="EMBL" id="JBBXJM010000001">
    <property type="protein sequence ID" value="KAL1412634.1"/>
    <property type="molecule type" value="Genomic_DNA"/>
</dbReference>
<dbReference type="GeneID" id="95981424"/>
<evidence type="ECO:0000313" key="4">
    <source>
        <dbReference type="Proteomes" id="UP001565368"/>
    </source>
</evidence>
<evidence type="ECO:0008006" key="5">
    <source>
        <dbReference type="Google" id="ProtNLM"/>
    </source>
</evidence>
<feature type="compositionally biased region" description="Polar residues" evidence="2">
    <location>
        <begin position="51"/>
        <end position="61"/>
    </location>
</feature>
<feature type="region of interest" description="Disordered" evidence="2">
    <location>
        <begin position="1"/>
        <end position="320"/>
    </location>
</feature>
<feature type="compositionally biased region" description="Low complexity" evidence="2">
    <location>
        <begin position="256"/>
        <end position="284"/>
    </location>
</feature>
<reference evidence="3 4" key="1">
    <citation type="submission" date="2023-08" db="EMBL/GenBank/DDBJ databases">
        <title>Annotated Genome Sequence of Vanrija albida AlHP1.</title>
        <authorList>
            <person name="Herzog R."/>
        </authorList>
    </citation>
    <scope>NUCLEOTIDE SEQUENCE [LARGE SCALE GENOMIC DNA]</scope>
    <source>
        <strain evidence="3 4">AlHP1</strain>
    </source>
</reference>
<name>A0ABR3QD40_9TREE</name>
<gene>
    <name evidence="3" type="ORF">Q8F55_000381</name>
</gene>
<dbReference type="Proteomes" id="UP001565368">
    <property type="component" value="Unassembled WGS sequence"/>
</dbReference>
<organism evidence="3 4">
    <name type="scientific">Vanrija albida</name>
    <dbReference type="NCBI Taxonomy" id="181172"/>
    <lineage>
        <taxon>Eukaryota</taxon>
        <taxon>Fungi</taxon>
        <taxon>Dikarya</taxon>
        <taxon>Basidiomycota</taxon>
        <taxon>Agaricomycotina</taxon>
        <taxon>Tremellomycetes</taxon>
        <taxon>Trichosporonales</taxon>
        <taxon>Trichosporonaceae</taxon>
        <taxon>Vanrija</taxon>
    </lineage>
</organism>
<feature type="compositionally biased region" description="Pro residues" evidence="2">
    <location>
        <begin position="82"/>
        <end position="91"/>
    </location>
</feature>
<keyword evidence="1" id="KW-0175">Coiled coil</keyword>
<feature type="compositionally biased region" description="Basic and acidic residues" evidence="2">
    <location>
        <begin position="137"/>
        <end position="147"/>
    </location>
</feature>
<evidence type="ECO:0000256" key="2">
    <source>
        <dbReference type="SAM" id="MobiDB-lite"/>
    </source>
</evidence>
<keyword evidence="4" id="KW-1185">Reference proteome</keyword>
<comment type="caution">
    <text evidence="3">The sequence shown here is derived from an EMBL/GenBank/DDBJ whole genome shotgun (WGS) entry which is preliminary data.</text>
</comment>
<feature type="compositionally biased region" description="Polar residues" evidence="2">
    <location>
        <begin position="35"/>
        <end position="44"/>
    </location>
</feature>
<feature type="coiled-coil region" evidence="1">
    <location>
        <begin position="373"/>
        <end position="428"/>
    </location>
</feature>
<protein>
    <recommendedName>
        <fullName evidence="5">GDP/GTP exchange factor Sec2 N-terminal domain-containing protein</fullName>
    </recommendedName>
</protein>
<evidence type="ECO:0000256" key="1">
    <source>
        <dbReference type="SAM" id="Coils"/>
    </source>
</evidence>
<accession>A0ABR3QD40</accession>
<dbReference type="RefSeq" id="XP_069212578.1">
    <property type="nucleotide sequence ID" value="XM_069349034.1"/>
</dbReference>